<keyword evidence="2 9" id="KW-0863">Zinc-finger</keyword>
<evidence type="ECO:0000256" key="8">
    <source>
        <dbReference type="ARBA" id="ARBA00037539"/>
    </source>
</evidence>
<keyword evidence="4" id="KW-0805">Transcription regulation</keyword>
<dbReference type="GO" id="GO:0006355">
    <property type="term" value="P:regulation of DNA-templated transcription"/>
    <property type="evidence" value="ECO:0007669"/>
    <property type="project" value="InterPro"/>
</dbReference>
<feature type="compositionally biased region" description="Low complexity" evidence="10">
    <location>
        <begin position="82"/>
        <end position="95"/>
    </location>
</feature>
<evidence type="ECO:0000256" key="2">
    <source>
        <dbReference type="ARBA" id="ARBA00022771"/>
    </source>
</evidence>
<protein>
    <recommendedName>
        <fullName evidence="11">GATA-type domain-containing protein</fullName>
    </recommendedName>
</protein>
<gene>
    <name evidence="12" type="ORF">SAY87_028180</name>
</gene>
<sequence length="147" mass="16131">MAFDFLIEKGLESLSGISSEESQTAAVTEQKKVCTDCGTSTTPLWRSGPAGPKSLCNACGIKSRKKRRAVMNGESEKKTKKSSGSGSNSSNVTSNKTKDPLNERLLSIARGVMMQKRWHMYPSRRQIGEVEQAAILLMALSYDSFYD</sequence>
<evidence type="ECO:0000256" key="1">
    <source>
        <dbReference type="ARBA" id="ARBA00022723"/>
    </source>
</evidence>
<comment type="function">
    <text evidence="8">Transcriptional regulator that specifically binds 5'-GATA-3' or 5'-GAT-3' motifs within gene promoters.</text>
</comment>
<dbReference type="InterPro" id="IPR000679">
    <property type="entry name" value="Znf_GATA"/>
</dbReference>
<keyword evidence="5" id="KW-0238">DNA-binding</keyword>
<evidence type="ECO:0000256" key="9">
    <source>
        <dbReference type="PROSITE-ProRule" id="PRU00094"/>
    </source>
</evidence>
<dbReference type="PROSITE" id="PS50114">
    <property type="entry name" value="GATA_ZN_FINGER_2"/>
    <property type="match status" value="1"/>
</dbReference>
<name>A0AAN7QPL7_9MYRT</name>
<dbReference type="PROSITE" id="PS00344">
    <property type="entry name" value="GATA_ZN_FINGER_1"/>
    <property type="match status" value="1"/>
</dbReference>
<evidence type="ECO:0000256" key="10">
    <source>
        <dbReference type="SAM" id="MobiDB-lite"/>
    </source>
</evidence>
<dbReference type="Gene3D" id="3.30.50.10">
    <property type="entry name" value="Erythroid Transcription Factor GATA-1, subunit A"/>
    <property type="match status" value="1"/>
</dbReference>
<dbReference type="GO" id="GO:0043565">
    <property type="term" value="F:sequence-specific DNA binding"/>
    <property type="evidence" value="ECO:0007669"/>
    <property type="project" value="InterPro"/>
</dbReference>
<keyword evidence="1" id="KW-0479">Metal-binding</keyword>
<dbReference type="Pfam" id="PF00320">
    <property type="entry name" value="GATA"/>
    <property type="match status" value="1"/>
</dbReference>
<accession>A0AAN7QPL7</accession>
<feature type="region of interest" description="Disordered" evidence="10">
    <location>
        <begin position="64"/>
        <end position="103"/>
    </location>
</feature>
<dbReference type="CDD" id="cd00202">
    <property type="entry name" value="ZnF_GATA"/>
    <property type="match status" value="1"/>
</dbReference>
<reference evidence="12 13" key="1">
    <citation type="journal article" date="2023" name="Hortic Res">
        <title>Pangenome of water caltrop reveals structural variations and asymmetric subgenome divergence after allopolyploidization.</title>
        <authorList>
            <person name="Zhang X."/>
            <person name="Chen Y."/>
            <person name="Wang L."/>
            <person name="Yuan Y."/>
            <person name="Fang M."/>
            <person name="Shi L."/>
            <person name="Lu R."/>
            <person name="Comes H.P."/>
            <person name="Ma Y."/>
            <person name="Chen Y."/>
            <person name="Huang G."/>
            <person name="Zhou Y."/>
            <person name="Zheng Z."/>
            <person name="Qiu Y."/>
        </authorList>
    </citation>
    <scope>NUCLEOTIDE SEQUENCE [LARGE SCALE GENOMIC DNA]</scope>
    <source>
        <tissue evidence="12">Roots</tissue>
    </source>
</reference>
<dbReference type="SUPFAM" id="SSF57716">
    <property type="entry name" value="Glucocorticoid receptor-like (DNA-binding domain)"/>
    <property type="match status" value="1"/>
</dbReference>
<comment type="caution">
    <text evidence="12">The sequence shown here is derived from an EMBL/GenBank/DDBJ whole genome shotgun (WGS) entry which is preliminary data.</text>
</comment>
<evidence type="ECO:0000313" key="13">
    <source>
        <dbReference type="Proteomes" id="UP001345219"/>
    </source>
</evidence>
<keyword evidence="3" id="KW-0862">Zinc</keyword>
<evidence type="ECO:0000313" key="12">
    <source>
        <dbReference type="EMBL" id="KAK4773161.1"/>
    </source>
</evidence>
<dbReference type="AlphaFoldDB" id="A0AAN7QPL7"/>
<organism evidence="12 13">
    <name type="scientific">Trapa incisa</name>
    <dbReference type="NCBI Taxonomy" id="236973"/>
    <lineage>
        <taxon>Eukaryota</taxon>
        <taxon>Viridiplantae</taxon>
        <taxon>Streptophyta</taxon>
        <taxon>Embryophyta</taxon>
        <taxon>Tracheophyta</taxon>
        <taxon>Spermatophyta</taxon>
        <taxon>Magnoliopsida</taxon>
        <taxon>eudicotyledons</taxon>
        <taxon>Gunneridae</taxon>
        <taxon>Pentapetalae</taxon>
        <taxon>rosids</taxon>
        <taxon>malvids</taxon>
        <taxon>Myrtales</taxon>
        <taxon>Lythraceae</taxon>
        <taxon>Trapa</taxon>
    </lineage>
</organism>
<evidence type="ECO:0000256" key="6">
    <source>
        <dbReference type="ARBA" id="ARBA00023163"/>
    </source>
</evidence>
<keyword evidence="13" id="KW-1185">Reference proteome</keyword>
<dbReference type="EMBL" id="JAXIOK010000004">
    <property type="protein sequence ID" value="KAK4773161.1"/>
    <property type="molecule type" value="Genomic_DNA"/>
</dbReference>
<evidence type="ECO:0000259" key="11">
    <source>
        <dbReference type="PROSITE" id="PS50114"/>
    </source>
</evidence>
<keyword evidence="6" id="KW-0804">Transcription</keyword>
<evidence type="ECO:0000256" key="4">
    <source>
        <dbReference type="ARBA" id="ARBA00023015"/>
    </source>
</evidence>
<dbReference type="InterPro" id="IPR013088">
    <property type="entry name" value="Znf_NHR/GATA"/>
</dbReference>
<dbReference type="Proteomes" id="UP001345219">
    <property type="component" value="Chromosome 22"/>
</dbReference>
<evidence type="ECO:0000256" key="7">
    <source>
        <dbReference type="ARBA" id="ARBA00024019"/>
    </source>
</evidence>
<evidence type="ECO:0000256" key="3">
    <source>
        <dbReference type="ARBA" id="ARBA00022833"/>
    </source>
</evidence>
<dbReference type="PANTHER" id="PTHR47172">
    <property type="entry name" value="OS01G0976800 PROTEIN"/>
    <property type="match status" value="1"/>
</dbReference>
<evidence type="ECO:0000256" key="5">
    <source>
        <dbReference type="ARBA" id="ARBA00023125"/>
    </source>
</evidence>
<dbReference type="SMART" id="SM00401">
    <property type="entry name" value="ZnF_GATA"/>
    <property type="match status" value="1"/>
</dbReference>
<dbReference type="PANTHER" id="PTHR47172:SF1">
    <property type="entry name" value="GATA TRANSCRIPTION FACTOR 15"/>
    <property type="match status" value="1"/>
</dbReference>
<comment type="similarity">
    <text evidence="7">Belongs to the type IV zinc-finger family. Class B subfamily.</text>
</comment>
<proteinExistence type="inferred from homology"/>
<dbReference type="GO" id="GO:0008270">
    <property type="term" value="F:zinc ion binding"/>
    <property type="evidence" value="ECO:0007669"/>
    <property type="project" value="UniProtKB-KW"/>
</dbReference>
<feature type="domain" description="GATA-type" evidence="11">
    <location>
        <begin position="28"/>
        <end position="64"/>
    </location>
</feature>